<dbReference type="PANTHER" id="PTHR43249">
    <property type="entry name" value="UDP-N-ACETYL-2-AMINO-2-DEOXY-D-GLUCURONATE OXIDASE"/>
    <property type="match status" value="1"/>
</dbReference>
<sequence length="415" mass="45968">MSALRFGLVGGGFYARFQLRALEQVRGVEVAGLVSRRPPEAIAQYVREKRLGEGRIFPSVREMAHHVDVVAIYAPNFARVAIVEEIAKALEEGAKLRAVICDKPLARNLREANQMISRLEPFGVPLIYYENQLHMKAVKAARTQLEPVMSTMGPLALVRASEEHAGPHSAWFWDPTQQGGGVMTDMGCHSVAVAWYLLTPPGKPLGYLQPVSVQADLSLLKWGRPEWREQLKARFGVDYTKTPADDFATGLITFRNPETNVLSKAQFTVSWMYDKQGLRVMIDGLGPGYAFEFNTLRSPLDVFVGDVAAAAVADAEAALEKQQATRGLLTVQPNEADLYGYVDENIDAVEAILTGRPALMDWRFGREVVKLTMAAYLSAERKAVVDLTDPATVEYLENYIPLIQQGKGREVLHLP</sequence>
<dbReference type="Pfam" id="PF22725">
    <property type="entry name" value="GFO_IDH_MocA_C3"/>
    <property type="match status" value="1"/>
</dbReference>
<dbReference type="KEGG" id="ttf:THTE_2251"/>
<protein>
    <submittedName>
        <fullName evidence="3">Dehydrogenase, putative</fullName>
    </submittedName>
</protein>
<dbReference type="RefSeq" id="WP_095415062.1">
    <property type="nucleotide sequence ID" value="NZ_CP018477.1"/>
</dbReference>
<dbReference type="InterPro" id="IPR055170">
    <property type="entry name" value="GFO_IDH_MocA-like_dom"/>
</dbReference>
<dbReference type="InterPro" id="IPR052515">
    <property type="entry name" value="Gfo/Idh/MocA_Oxidoreductase"/>
</dbReference>
<keyword evidence="4" id="KW-1185">Reference proteome</keyword>
<dbReference type="SUPFAM" id="SSF51735">
    <property type="entry name" value="NAD(P)-binding Rossmann-fold domains"/>
    <property type="match status" value="1"/>
</dbReference>
<evidence type="ECO:0000313" key="3">
    <source>
        <dbReference type="EMBL" id="ASV74853.1"/>
    </source>
</evidence>
<feature type="domain" description="GFO/IDH/MocA-like oxidoreductase" evidence="2">
    <location>
        <begin position="152"/>
        <end position="284"/>
    </location>
</feature>
<dbReference type="Gene3D" id="3.30.360.10">
    <property type="entry name" value="Dihydrodipicolinate Reductase, domain 2"/>
    <property type="match status" value="1"/>
</dbReference>
<organism evidence="3 4">
    <name type="scientific">Thermogutta terrifontis</name>
    <dbReference type="NCBI Taxonomy" id="1331910"/>
    <lineage>
        <taxon>Bacteria</taxon>
        <taxon>Pseudomonadati</taxon>
        <taxon>Planctomycetota</taxon>
        <taxon>Planctomycetia</taxon>
        <taxon>Pirellulales</taxon>
        <taxon>Thermoguttaceae</taxon>
        <taxon>Thermogutta</taxon>
    </lineage>
</organism>
<dbReference type="SUPFAM" id="SSF55347">
    <property type="entry name" value="Glyceraldehyde-3-phosphate dehydrogenase-like, C-terminal domain"/>
    <property type="match status" value="1"/>
</dbReference>
<proteinExistence type="predicted"/>
<feature type="domain" description="Gfo/Idh/MocA-like oxidoreductase N-terminal" evidence="1">
    <location>
        <begin position="4"/>
        <end position="121"/>
    </location>
</feature>
<dbReference type="AlphaFoldDB" id="A0A286RFW9"/>
<dbReference type="Proteomes" id="UP000215086">
    <property type="component" value="Chromosome"/>
</dbReference>
<dbReference type="EMBL" id="CP018477">
    <property type="protein sequence ID" value="ASV74853.1"/>
    <property type="molecule type" value="Genomic_DNA"/>
</dbReference>
<evidence type="ECO:0000259" key="1">
    <source>
        <dbReference type="Pfam" id="PF01408"/>
    </source>
</evidence>
<gene>
    <name evidence="3" type="ORF">THTE_2251</name>
</gene>
<evidence type="ECO:0000259" key="2">
    <source>
        <dbReference type="Pfam" id="PF22725"/>
    </source>
</evidence>
<reference evidence="3 4" key="1">
    <citation type="journal article" name="Front. Microbiol.">
        <title>Sugar Metabolism of the First Thermophilic Planctomycete Thermogutta terrifontis: Comparative Genomic and Transcriptomic Approaches.</title>
        <authorList>
            <person name="Elcheninov A.G."/>
            <person name="Menzel P."/>
            <person name="Gudbergsdottir S.R."/>
            <person name="Slesarev A.I."/>
            <person name="Kadnikov V.V."/>
            <person name="Krogh A."/>
            <person name="Bonch-Osmolovskaya E.A."/>
            <person name="Peng X."/>
            <person name="Kublanov I.V."/>
        </authorList>
    </citation>
    <scope>NUCLEOTIDE SEQUENCE [LARGE SCALE GENOMIC DNA]</scope>
    <source>
        <strain evidence="3 4">R1</strain>
    </source>
</reference>
<dbReference type="InterPro" id="IPR000683">
    <property type="entry name" value="Gfo/Idh/MocA-like_OxRdtase_N"/>
</dbReference>
<dbReference type="Pfam" id="PF01408">
    <property type="entry name" value="GFO_IDH_MocA"/>
    <property type="match status" value="1"/>
</dbReference>
<dbReference type="PANTHER" id="PTHR43249:SF1">
    <property type="entry name" value="D-GLUCOSIDE 3-DEHYDROGENASE"/>
    <property type="match status" value="1"/>
</dbReference>
<dbReference type="Gene3D" id="3.40.50.720">
    <property type="entry name" value="NAD(P)-binding Rossmann-like Domain"/>
    <property type="match status" value="1"/>
</dbReference>
<name>A0A286RFW9_9BACT</name>
<evidence type="ECO:0000313" key="4">
    <source>
        <dbReference type="Proteomes" id="UP000215086"/>
    </source>
</evidence>
<accession>A0A286RFW9</accession>
<dbReference type="InterPro" id="IPR036291">
    <property type="entry name" value="NAD(P)-bd_dom_sf"/>
</dbReference>
<dbReference type="GO" id="GO:0000166">
    <property type="term" value="F:nucleotide binding"/>
    <property type="evidence" value="ECO:0007669"/>
    <property type="project" value="InterPro"/>
</dbReference>
<dbReference type="OrthoDB" id="9815825at2"/>